<dbReference type="PANTHER" id="PTHR48449:SF1">
    <property type="entry name" value="DUF1985 DOMAIN-CONTAINING PROTEIN"/>
    <property type="match status" value="1"/>
</dbReference>
<comment type="caution">
    <text evidence="2">The sequence shown here is derived from an EMBL/GenBank/DDBJ whole genome shotgun (WGS) entry which is preliminary data.</text>
</comment>
<feature type="region of interest" description="Disordered" evidence="1">
    <location>
        <begin position="129"/>
        <end position="187"/>
    </location>
</feature>
<gene>
    <name evidence="2" type="ORF">Bca52824_036476</name>
</gene>
<reference evidence="2 3" key="1">
    <citation type="submission" date="2020-02" db="EMBL/GenBank/DDBJ databases">
        <authorList>
            <person name="Ma Q."/>
            <person name="Huang Y."/>
            <person name="Song X."/>
            <person name="Pei D."/>
        </authorList>
    </citation>
    <scope>NUCLEOTIDE SEQUENCE [LARGE SCALE GENOMIC DNA]</scope>
    <source>
        <strain evidence="2">Sxm20200214</strain>
        <tissue evidence="2">Leaf</tissue>
    </source>
</reference>
<feature type="compositionally biased region" description="Basic and acidic residues" evidence="1">
    <location>
        <begin position="313"/>
        <end position="344"/>
    </location>
</feature>
<keyword evidence="3" id="KW-1185">Reference proteome</keyword>
<name>A0A8X7S3Z5_BRACI</name>
<accession>A0A8X7S3Z5</accession>
<dbReference type="Proteomes" id="UP000886595">
    <property type="component" value="Unassembled WGS sequence"/>
</dbReference>
<dbReference type="PANTHER" id="PTHR48449">
    <property type="entry name" value="DUF1985 DOMAIN-CONTAINING PROTEIN"/>
    <property type="match status" value="1"/>
</dbReference>
<evidence type="ECO:0000313" key="3">
    <source>
        <dbReference type="Proteomes" id="UP000886595"/>
    </source>
</evidence>
<evidence type="ECO:0000256" key="1">
    <source>
        <dbReference type="SAM" id="MobiDB-lite"/>
    </source>
</evidence>
<organism evidence="2 3">
    <name type="scientific">Brassica carinata</name>
    <name type="common">Ethiopian mustard</name>
    <name type="synonym">Abyssinian cabbage</name>
    <dbReference type="NCBI Taxonomy" id="52824"/>
    <lineage>
        <taxon>Eukaryota</taxon>
        <taxon>Viridiplantae</taxon>
        <taxon>Streptophyta</taxon>
        <taxon>Embryophyta</taxon>
        <taxon>Tracheophyta</taxon>
        <taxon>Spermatophyta</taxon>
        <taxon>Magnoliopsida</taxon>
        <taxon>eudicotyledons</taxon>
        <taxon>Gunneridae</taxon>
        <taxon>Pentapetalae</taxon>
        <taxon>rosids</taxon>
        <taxon>malvids</taxon>
        <taxon>Brassicales</taxon>
        <taxon>Brassicaceae</taxon>
        <taxon>Brassiceae</taxon>
        <taxon>Brassica</taxon>
    </lineage>
</organism>
<feature type="compositionally biased region" description="Basic and acidic residues" evidence="1">
    <location>
        <begin position="245"/>
        <end position="305"/>
    </location>
</feature>
<sequence length="508" mass="56379">MEQLLGSCFGHLFRLPLRRCAFSGKLVHGMLTRQLVTKKRFELWPVFGGMPTSRNGTAAVHIYNETSAYICTLLSVQPMVEVAEDKEEGWGEFDCEINDRKVVYMIVARQGRMLRKRRTIDRKTGKFLRSMLSSRQRKSQRNVATGQRRLFDESDAKDSENSSEEEGPLVDKETDLGGNDSEPEGMKESAIVQLKVAKRGDATKDGHQDGDVSGDIGIEGAAAACGTYVDLGGLDQLVGAIIRGAEAEEKGGERKGADAEDKCRGEKVPEVEKEKDGKRQTAGDGAAKEDAVNRDEGERERKIGEVEDNEMVAGKKDGSVDKKVEDDEGEAGREDVAAKGERGSPEQQVPATEADDYSRDDEHGLDAADEVMELSDSSPCKRSVKHEPAEREGDLASLLLAKEAFMLDKIVPETEDGDFPFFERVLLANPKVLHLNAGKYDLENQFFFGSCNGREMGVNKDDIVKGGDEYRGQGMCYFDQWLGHKRSRVVMLGEVQMYMCRKHVHMYV</sequence>
<dbReference type="EMBL" id="JAAMPC010000008">
    <property type="protein sequence ID" value="KAG2300004.1"/>
    <property type="molecule type" value="Genomic_DNA"/>
</dbReference>
<feature type="compositionally biased region" description="Basic and acidic residues" evidence="1">
    <location>
        <begin position="149"/>
        <end position="160"/>
    </location>
</feature>
<dbReference type="AlphaFoldDB" id="A0A8X7S3Z5"/>
<protein>
    <submittedName>
        <fullName evidence="2">Uncharacterized protein</fullName>
    </submittedName>
</protein>
<feature type="region of interest" description="Disordered" evidence="1">
    <location>
        <begin position="245"/>
        <end position="361"/>
    </location>
</feature>
<evidence type="ECO:0000313" key="2">
    <source>
        <dbReference type="EMBL" id="KAG2300004.1"/>
    </source>
</evidence>
<proteinExistence type="predicted"/>